<feature type="domain" description="Glycosyltransferase subfamily 4-like N-terminal" evidence="2">
    <location>
        <begin position="17"/>
        <end position="174"/>
    </location>
</feature>
<dbReference type="PANTHER" id="PTHR45947:SF3">
    <property type="entry name" value="SULFOQUINOVOSYL TRANSFERASE SQD2"/>
    <property type="match status" value="1"/>
</dbReference>
<evidence type="ECO:0000313" key="4">
    <source>
        <dbReference type="Proteomes" id="UP000261082"/>
    </source>
</evidence>
<dbReference type="PANTHER" id="PTHR45947">
    <property type="entry name" value="SULFOQUINOVOSYL TRANSFERASE SQD2"/>
    <property type="match status" value="1"/>
</dbReference>
<comment type="caution">
    <text evidence="3">The sequence shown here is derived from an EMBL/GenBank/DDBJ whole genome shotgun (WGS) entry which is preliminary data.</text>
</comment>
<organism evidence="3 4">
    <name type="scientific">Marixanthomonas ophiurae</name>
    <dbReference type="NCBI Taxonomy" id="387659"/>
    <lineage>
        <taxon>Bacteria</taxon>
        <taxon>Pseudomonadati</taxon>
        <taxon>Bacteroidota</taxon>
        <taxon>Flavobacteriia</taxon>
        <taxon>Flavobacteriales</taxon>
        <taxon>Flavobacteriaceae</taxon>
        <taxon>Marixanthomonas</taxon>
    </lineage>
</organism>
<dbReference type="RefSeq" id="WP_117159117.1">
    <property type="nucleotide sequence ID" value="NZ_QVID01000001.1"/>
</dbReference>
<dbReference type="Proteomes" id="UP000261082">
    <property type="component" value="Unassembled WGS sequence"/>
</dbReference>
<dbReference type="AlphaFoldDB" id="A0A3E1QD37"/>
<keyword evidence="4" id="KW-1185">Reference proteome</keyword>
<keyword evidence="3" id="KW-0808">Transferase</keyword>
<dbReference type="OrthoDB" id="9811239at2"/>
<dbReference type="Pfam" id="PF13439">
    <property type="entry name" value="Glyco_transf_4"/>
    <property type="match status" value="1"/>
</dbReference>
<dbReference type="InterPro" id="IPR001296">
    <property type="entry name" value="Glyco_trans_1"/>
</dbReference>
<evidence type="ECO:0000259" key="1">
    <source>
        <dbReference type="Pfam" id="PF00534"/>
    </source>
</evidence>
<dbReference type="InterPro" id="IPR028098">
    <property type="entry name" value="Glyco_trans_4-like_N"/>
</dbReference>
<feature type="domain" description="Glycosyl transferase family 1" evidence="1">
    <location>
        <begin position="179"/>
        <end position="344"/>
    </location>
</feature>
<reference evidence="3 4" key="1">
    <citation type="journal article" date="2007" name="Int. J. Syst. Evol. Microbiol.">
        <title>Marixanthomonas ophiurae gen. nov., sp. nov., a marine bacterium of the family Flavobacteriaceae isolated from a deep-sea brittle star.</title>
        <authorList>
            <person name="Romanenko L.A."/>
            <person name="Uchino M."/>
            <person name="Frolova G.M."/>
            <person name="Mikhailov V.V."/>
        </authorList>
    </citation>
    <scope>NUCLEOTIDE SEQUENCE [LARGE SCALE GENOMIC DNA]</scope>
    <source>
        <strain evidence="3 4">KMM 3046</strain>
    </source>
</reference>
<sequence length="374" mass="41795">MSFHKVLLLTSEFPPQPGGIGNHAFHLAKGLQGHEHSVTVICDDRSKTGKEEEVFDAAADFNVIRTSRKTLALIKYFKRIQIAVSNAHKNDTIIASGKFSLWLAAFLSLFFQKKYIAVIHGSEVQLSNSLLKWITNGSLKRFHKVIAVSHYTKSLVSELNLKNIQVIPNGFSLEHTFPVEEEKSPVPVLITVGNVTQRKGQHNVIKALPILLENYPDLKYHIVGIPTEKEKLQQLLLRLGVEKSVVFHGKVTETKKIKMLQDADVFIMLSEITKTGDAEGFGIAILEANSLGIPAIGAKGCGIEDAIKNGYSGKLIENDNPQQCKEALQEILSNYEVYSEGAKNWSQNFTWDKIIQSYLTILERNDEKITEPFD</sequence>
<dbReference type="InterPro" id="IPR050194">
    <property type="entry name" value="Glycosyltransferase_grp1"/>
</dbReference>
<dbReference type="CDD" id="cd03801">
    <property type="entry name" value="GT4_PimA-like"/>
    <property type="match status" value="1"/>
</dbReference>
<accession>A0A3E1QD37</accession>
<dbReference type="Gene3D" id="3.40.50.2000">
    <property type="entry name" value="Glycogen Phosphorylase B"/>
    <property type="match status" value="2"/>
</dbReference>
<dbReference type="Pfam" id="PF00534">
    <property type="entry name" value="Glycos_transf_1"/>
    <property type="match status" value="1"/>
</dbReference>
<protein>
    <submittedName>
        <fullName evidence="3">Glycosyltransferase family 1 protein</fullName>
    </submittedName>
</protein>
<dbReference type="SUPFAM" id="SSF53756">
    <property type="entry name" value="UDP-Glycosyltransferase/glycogen phosphorylase"/>
    <property type="match status" value="1"/>
</dbReference>
<evidence type="ECO:0000259" key="2">
    <source>
        <dbReference type="Pfam" id="PF13439"/>
    </source>
</evidence>
<gene>
    <name evidence="3" type="ORF">DZ858_08420</name>
</gene>
<dbReference type="GO" id="GO:0016757">
    <property type="term" value="F:glycosyltransferase activity"/>
    <property type="evidence" value="ECO:0007669"/>
    <property type="project" value="InterPro"/>
</dbReference>
<evidence type="ECO:0000313" key="3">
    <source>
        <dbReference type="EMBL" id="RFN60058.1"/>
    </source>
</evidence>
<dbReference type="EMBL" id="QVID01000001">
    <property type="protein sequence ID" value="RFN60058.1"/>
    <property type="molecule type" value="Genomic_DNA"/>
</dbReference>
<name>A0A3E1QD37_9FLAO</name>
<proteinExistence type="predicted"/>